<dbReference type="Proteomes" id="UP000242457">
    <property type="component" value="Unassembled WGS sequence"/>
</dbReference>
<dbReference type="OrthoDB" id="10067964at2759"/>
<organism evidence="3 4">
    <name type="scientific">Apis cerana cerana</name>
    <name type="common">Oriental honeybee</name>
    <dbReference type="NCBI Taxonomy" id="94128"/>
    <lineage>
        <taxon>Eukaryota</taxon>
        <taxon>Metazoa</taxon>
        <taxon>Ecdysozoa</taxon>
        <taxon>Arthropoda</taxon>
        <taxon>Hexapoda</taxon>
        <taxon>Insecta</taxon>
        <taxon>Pterygota</taxon>
        <taxon>Neoptera</taxon>
        <taxon>Endopterygota</taxon>
        <taxon>Hymenoptera</taxon>
        <taxon>Apocrita</taxon>
        <taxon>Aculeata</taxon>
        <taxon>Apoidea</taxon>
        <taxon>Anthophila</taxon>
        <taxon>Apidae</taxon>
        <taxon>Apis</taxon>
    </lineage>
</organism>
<feature type="region of interest" description="Disordered" evidence="1">
    <location>
        <begin position="161"/>
        <end position="197"/>
    </location>
</feature>
<evidence type="ECO:0000313" key="3">
    <source>
        <dbReference type="EMBL" id="PBC34787.1"/>
    </source>
</evidence>
<dbReference type="AlphaFoldDB" id="A0A2A3ESW5"/>
<feature type="chain" id="PRO_5012674917" evidence="2">
    <location>
        <begin position="28"/>
        <end position="197"/>
    </location>
</feature>
<keyword evidence="2" id="KW-0732">Signal</keyword>
<evidence type="ECO:0000256" key="2">
    <source>
        <dbReference type="SAM" id="SignalP"/>
    </source>
</evidence>
<sequence length="197" mass="22682">MRSRTSVLTSSLAFLYFVGIVGRSALAMEETPASSMNLQHYNNMLSPMAFDDTVPEKRAYTYVSEYKRLPVYNFGIGKRWIDTNDNKRGRDYSFGLGKRRQYSFGLGKRNDNTDYPLRLNLDYLPVDNPAFHSQENTDDFLEEKRGRQPYSFGLGKRAVHYSGGQPLGSKRPNDMLSQRYHFGLGKRMSEDEEESSQ</sequence>
<proteinExistence type="predicted"/>
<evidence type="ECO:0000313" key="4">
    <source>
        <dbReference type="Proteomes" id="UP000242457"/>
    </source>
</evidence>
<accession>A0A2A3ESW5</accession>
<evidence type="ECO:0000256" key="1">
    <source>
        <dbReference type="SAM" id="MobiDB-lite"/>
    </source>
</evidence>
<protein>
    <submittedName>
        <fullName evidence="3">Allatostatin</fullName>
    </submittedName>
</protein>
<gene>
    <name evidence="3" type="ORF">APICC_01840</name>
</gene>
<keyword evidence="4" id="KW-1185">Reference proteome</keyword>
<dbReference type="STRING" id="94128.A0A2A3ESW5"/>
<name>A0A2A3ESW5_APICC</name>
<reference evidence="3 4" key="1">
    <citation type="submission" date="2014-07" db="EMBL/GenBank/DDBJ databases">
        <title>Genomic and transcriptomic analysis on Apis cerana provide comprehensive insights into honey bee biology.</title>
        <authorList>
            <person name="Diao Q."/>
            <person name="Sun L."/>
            <person name="Zheng H."/>
            <person name="Zheng H."/>
            <person name="Xu S."/>
            <person name="Wang S."/>
            <person name="Zeng Z."/>
            <person name="Hu F."/>
            <person name="Su S."/>
            <person name="Wu J."/>
        </authorList>
    </citation>
    <scope>NUCLEOTIDE SEQUENCE [LARGE SCALE GENOMIC DNA]</scope>
    <source>
        <tissue evidence="3">Pupae without intestine</tissue>
    </source>
</reference>
<dbReference type="EMBL" id="KZ288186">
    <property type="protein sequence ID" value="PBC34787.1"/>
    <property type="molecule type" value="Genomic_DNA"/>
</dbReference>
<feature type="signal peptide" evidence="2">
    <location>
        <begin position="1"/>
        <end position="27"/>
    </location>
</feature>